<dbReference type="Proteomes" id="UP000030672">
    <property type="component" value="Unassembled WGS sequence"/>
</dbReference>
<evidence type="ECO:0000256" key="4">
    <source>
        <dbReference type="ARBA" id="ARBA00022968"/>
    </source>
</evidence>
<keyword evidence="9" id="KW-1185">Reference proteome</keyword>
<proteinExistence type="inferred from homology"/>
<dbReference type="InterPro" id="IPR026050">
    <property type="entry name" value="C1GALT1/C1GALT1_chp1"/>
</dbReference>
<dbReference type="RefSeq" id="XP_040880759.1">
    <property type="nucleotide sequence ID" value="XM_041021240.1"/>
</dbReference>
<keyword evidence="6 7" id="KW-0472">Membrane</keyword>
<dbReference type="STRING" id="1043003.A0A074WMS0"/>
<sequence length="445" mass="51361">MKFGDPFLVLSRRKSQAYLRAILVCLSLLVFWFNLPLLAHLEQQIIRNEQTTLLQGPDYKSLPGANETLVVMRTGSTELQDKLPIHLATTLLRYPDSIIFSDFEEDFENHHIFDALESVNSLLKETSPDFDLWRRLKQYGRTILRADELSGKSIWVDHGTGKAENPGWKLDKFKFLPMVNRTLHEYPDKKWYIFVEPDTFIFWQNLLVYLSNLDWTKPYYLGGQINIGSIEFGQGGNGFIVSRPALQNVVTHYQTHQNEYEDFTVGHWAGDCVLGKAFKDSGTPLTRAWPIIQGDDIGNMNYNHRTQWCQPTVSYHHISSSVIQDMFEFEKAWMTHTANTSATYLRHRDVYRLYALPRMTSPRLDWDNHSNDDQGPADSLESCRVLCEADDHCIQYLLNAESRCLTTSRPNVGQAASNVSSGWMLERAQKFYEEGEECHGVEWIS</sequence>
<comment type="subcellular location">
    <subcellularLocation>
        <location evidence="1">Membrane</location>
        <topology evidence="1">Single-pass type II membrane protein</topology>
    </subcellularLocation>
</comment>
<dbReference type="PANTHER" id="PTHR23033:SF47">
    <property type="entry name" value="APPLE DOMAIN-CONTAINING PROTEIN-RELATED"/>
    <property type="match status" value="1"/>
</dbReference>
<keyword evidence="4" id="KW-0735">Signal-anchor</keyword>
<evidence type="ECO:0000256" key="5">
    <source>
        <dbReference type="ARBA" id="ARBA00022989"/>
    </source>
</evidence>
<protein>
    <recommendedName>
        <fullName evidence="10">Glycosyltransferase family 31 protein</fullName>
    </recommendedName>
</protein>
<dbReference type="GeneID" id="63914613"/>
<gene>
    <name evidence="8" type="ORF">M437DRAFT_46295</name>
</gene>
<evidence type="ECO:0000256" key="3">
    <source>
        <dbReference type="ARBA" id="ARBA00022692"/>
    </source>
</evidence>
<feature type="transmembrane region" description="Helical" evidence="7">
    <location>
        <begin position="21"/>
        <end position="41"/>
    </location>
</feature>
<dbReference type="EMBL" id="KL584830">
    <property type="protein sequence ID" value="KEQ63736.1"/>
    <property type="molecule type" value="Genomic_DNA"/>
</dbReference>
<evidence type="ECO:0000256" key="7">
    <source>
        <dbReference type="SAM" id="Phobius"/>
    </source>
</evidence>
<evidence type="ECO:0000256" key="2">
    <source>
        <dbReference type="ARBA" id="ARBA00006462"/>
    </source>
</evidence>
<accession>A0A074WMS0</accession>
<evidence type="ECO:0000256" key="1">
    <source>
        <dbReference type="ARBA" id="ARBA00004606"/>
    </source>
</evidence>
<dbReference type="Gene3D" id="3.90.550.50">
    <property type="match status" value="1"/>
</dbReference>
<dbReference type="GO" id="GO:0016020">
    <property type="term" value="C:membrane"/>
    <property type="evidence" value="ECO:0007669"/>
    <property type="project" value="UniProtKB-SubCell"/>
</dbReference>
<organism evidence="8 9">
    <name type="scientific">Aureobasidium melanogenum (strain CBS 110374)</name>
    <name type="common">Aureobasidium pullulans var. melanogenum</name>
    <dbReference type="NCBI Taxonomy" id="1043003"/>
    <lineage>
        <taxon>Eukaryota</taxon>
        <taxon>Fungi</taxon>
        <taxon>Dikarya</taxon>
        <taxon>Ascomycota</taxon>
        <taxon>Pezizomycotina</taxon>
        <taxon>Dothideomycetes</taxon>
        <taxon>Dothideomycetidae</taxon>
        <taxon>Dothideales</taxon>
        <taxon>Saccotheciaceae</taxon>
        <taxon>Aureobasidium</taxon>
    </lineage>
</organism>
<evidence type="ECO:0000313" key="9">
    <source>
        <dbReference type="Proteomes" id="UP000030672"/>
    </source>
</evidence>
<dbReference type="HOGENOM" id="CLU_022549_3_1_1"/>
<keyword evidence="5 7" id="KW-1133">Transmembrane helix</keyword>
<name>A0A074WMS0_AURM1</name>
<evidence type="ECO:0000256" key="6">
    <source>
        <dbReference type="ARBA" id="ARBA00023136"/>
    </source>
</evidence>
<keyword evidence="3 7" id="KW-0812">Transmembrane</keyword>
<dbReference type="PANTHER" id="PTHR23033">
    <property type="entry name" value="BETA1,3-GALACTOSYLTRANSFERASE"/>
    <property type="match status" value="1"/>
</dbReference>
<comment type="similarity">
    <text evidence="2">Belongs to the glycosyltransferase 31 family. Beta3-Gal-T subfamily.</text>
</comment>
<reference evidence="8 9" key="1">
    <citation type="journal article" date="2014" name="BMC Genomics">
        <title>Genome sequencing of four Aureobasidium pullulans varieties: biotechnological potential, stress tolerance, and description of new species.</title>
        <authorList>
            <person name="Gostin Ar C."/>
            <person name="Ohm R.A."/>
            <person name="Kogej T."/>
            <person name="Sonjak S."/>
            <person name="Turk M."/>
            <person name="Zajc J."/>
            <person name="Zalar P."/>
            <person name="Grube M."/>
            <person name="Sun H."/>
            <person name="Han J."/>
            <person name="Sharma A."/>
            <person name="Chiniquy J."/>
            <person name="Ngan C.Y."/>
            <person name="Lipzen A."/>
            <person name="Barry K."/>
            <person name="Grigoriev I.V."/>
            <person name="Gunde-Cimerman N."/>
        </authorList>
    </citation>
    <scope>NUCLEOTIDE SEQUENCE [LARGE SCALE GENOMIC DNA]</scope>
    <source>
        <strain evidence="8 9">CBS 110374</strain>
    </source>
</reference>
<evidence type="ECO:0000313" key="8">
    <source>
        <dbReference type="EMBL" id="KEQ63736.1"/>
    </source>
</evidence>
<evidence type="ECO:0008006" key="10">
    <source>
        <dbReference type="Google" id="ProtNLM"/>
    </source>
</evidence>
<dbReference type="AlphaFoldDB" id="A0A074WMS0"/>